<dbReference type="HOGENOM" id="CLU_116585_0_0_2"/>
<evidence type="ECO:0008006" key="3">
    <source>
        <dbReference type="Google" id="ProtNLM"/>
    </source>
</evidence>
<dbReference type="PaxDb" id="523849-OCC_12766"/>
<protein>
    <recommendedName>
        <fullName evidence="3">DUF1102 domain-containing protein</fullName>
    </recommendedName>
</protein>
<dbReference type="Proteomes" id="UP000015502">
    <property type="component" value="Chromosome"/>
</dbReference>
<dbReference type="EMBL" id="CP006670">
    <property type="protein sequence ID" value="EHR78277.1"/>
    <property type="molecule type" value="Genomic_DNA"/>
</dbReference>
<dbReference type="AlphaFoldDB" id="H3ZP40"/>
<organism evidence="1 2">
    <name type="scientific">Thermococcus litoralis (strain ATCC 51850 / DSM 5473 / JCM 8560 / NS-C)</name>
    <dbReference type="NCBI Taxonomy" id="523849"/>
    <lineage>
        <taxon>Archaea</taxon>
        <taxon>Methanobacteriati</taxon>
        <taxon>Methanobacteriota</taxon>
        <taxon>Thermococci</taxon>
        <taxon>Thermococcales</taxon>
        <taxon>Thermococcaceae</taxon>
        <taxon>Thermococcus</taxon>
    </lineage>
</organism>
<sequence length="221" mass="24204">MSMGHPSKKLEAKDLKKVLALGMLGLLLAFAMALGTSATFRDFEVTRSTHISVVADDNELIDLRPGQPYAYIDDDGKLVIDISKDNPNWPGNPDSDYYDPDWTEEMGIGISVGSNYNFDHVFYASNHLWENKNITIRIISSSDSVAFFHPDGLVYGTTTGETPTESDEAITDICFVLEPGTELGISMEFAGGALGMYNSTITVYAWPEEDFQCPNIGGAPQ</sequence>
<dbReference type="STRING" id="523849.OCC_12766"/>
<reference evidence="1 2" key="1">
    <citation type="journal article" date="2012" name="J. Bacteriol.">
        <title>Genome sequence of the model hyperthermophilic archaeon Thermococcus litoralis NS-C.</title>
        <authorList>
            <person name="Gardner A.F."/>
            <person name="Kumar S."/>
            <person name="Perler F.B."/>
        </authorList>
    </citation>
    <scope>NUCLEOTIDE SEQUENCE [LARGE SCALE GENOMIC DNA]</scope>
    <source>
        <strain evidence="2">ATCC 51850 / DSM 5473 / JCM 8560 / NS-C</strain>
    </source>
</reference>
<accession>H3ZP40</accession>
<name>H3ZP40_THELN</name>
<evidence type="ECO:0000313" key="1">
    <source>
        <dbReference type="EMBL" id="EHR78277.1"/>
    </source>
</evidence>
<keyword evidence="2" id="KW-1185">Reference proteome</keyword>
<dbReference type="KEGG" id="tlt:OCC_12766"/>
<evidence type="ECO:0000313" key="2">
    <source>
        <dbReference type="Proteomes" id="UP000015502"/>
    </source>
</evidence>
<gene>
    <name evidence="1" type="ORF">OCC_12766</name>
</gene>
<dbReference type="InterPro" id="IPR009482">
    <property type="entry name" value="DUF1102"/>
</dbReference>
<proteinExistence type="predicted"/>
<dbReference type="Pfam" id="PF06510">
    <property type="entry name" value="DUF1102"/>
    <property type="match status" value="1"/>
</dbReference>